<comment type="similarity">
    <text evidence="1">Belongs to the bacterial solute-binding protein ModA family.</text>
</comment>
<dbReference type="PANTHER" id="PTHR30632:SF0">
    <property type="entry name" value="SULFATE-BINDING PROTEIN"/>
    <property type="match status" value="1"/>
</dbReference>
<gene>
    <name evidence="5" type="ORF">JOF34_000368</name>
</gene>
<evidence type="ECO:0000256" key="4">
    <source>
        <dbReference type="SAM" id="SignalP"/>
    </source>
</evidence>
<dbReference type="PANTHER" id="PTHR30632">
    <property type="entry name" value="MOLYBDATE-BINDING PERIPLASMIC PROTEIN"/>
    <property type="match status" value="1"/>
</dbReference>
<keyword evidence="6" id="KW-1185">Reference proteome</keyword>
<accession>A0ABS4ZEZ4</accession>
<keyword evidence="3 4" id="KW-0732">Signal</keyword>
<comment type="caution">
    <text evidence="5">The sequence shown here is derived from an EMBL/GenBank/DDBJ whole genome shotgun (WGS) entry which is preliminary data.</text>
</comment>
<proteinExistence type="inferred from homology"/>
<organism evidence="5 6">
    <name type="scientific">Microbacterium amylolyticum</name>
    <dbReference type="NCBI Taxonomy" id="936337"/>
    <lineage>
        <taxon>Bacteria</taxon>
        <taxon>Bacillati</taxon>
        <taxon>Actinomycetota</taxon>
        <taxon>Actinomycetes</taxon>
        <taxon>Micrococcales</taxon>
        <taxon>Microbacteriaceae</taxon>
        <taxon>Microbacterium</taxon>
    </lineage>
</organism>
<evidence type="ECO:0000313" key="5">
    <source>
        <dbReference type="EMBL" id="MBP2435782.1"/>
    </source>
</evidence>
<evidence type="ECO:0000313" key="6">
    <source>
        <dbReference type="Proteomes" id="UP001519362"/>
    </source>
</evidence>
<dbReference type="SUPFAM" id="SSF53850">
    <property type="entry name" value="Periplasmic binding protein-like II"/>
    <property type="match status" value="1"/>
</dbReference>
<dbReference type="Proteomes" id="UP001519362">
    <property type="component" value="Unassembled WGS sequence"/>
</dbReference>
<feature type="chain" id="PRO_5046897850" evidence="4">
    <location>
        <begin position="24"/>
        <end position="244"/>
    </location>
</feature>
<name>A0ABS4ZEZ4_9MICO</name>
<dbReference type="Gene3D" id="3.40.190.10">
    <property type="entry name" value="Periplasmic binding protein-like II"/>
    <property type="match status" value="2"/>
</dbReference>
<sequence>MRHRPFLLAACAAVTVVALTGCAANDNSLRISAAASLRGALEQIVPLFEQEHPDIDIAPIVYDGSSVLATQVSEGAPVDVVAFADDATMDRIAEFTHDTVIIASNSLVIALADPSVPVTTLEDLARPDLDVVLCAEAVPCGAAAQSALAAADITVTPASREQNVTAVATKVASGDADAGLVYRTEAATRGLITIEDDRLDAIINNYPVAIVSDSSHPAAASAFIDFLLTDVAQAELAQLGFQTP</sequence>
<evidence type="ECO:0000256" key="2">
    <source>
        <dbReference type="ARBA" id="ARBA00022723"/>
    </source>
</evidence>
<dbReference type="InterPro" id="IPR050682">
    <property type="entry name" value="ModA/WtpA"/>
</dbReference>
<dbReference type="PROSITE" id="PS51257">
    <property type="entry name" value="PROKAR_LIPOPROTEIN"/>
    <property type="match status" value="1"/>
</dbReference>
<dbReference type="Pfam" id="PF13531">
    <property type="entry name" value="SBP_bac_11"/>
    <property type="match status" value="1"/>
</dbReference>
<evidence type="ECO:0000256" key="3">
    <source>
        <dbReference type="ARBA" id="ARBA00022729"/>
    </source>
</evidence>
<dbReference type="NCBIfam" id="TIGR01256">
    <property type="entry name" value="modA"/>
    <property type="match status" value="1"/>
</dbReference>
<evidence type="ECO:0000256" key="1">
    <source>
        <dbReference type="ARBA" id="ARBA00009175"/>
    </source>
</evidence>
<protein>
    <submittedName>
        <fullName evidence="5">Molybdate transport system substrate-binding protein</fullName>
    </submittedName>
</protein>
<dbReference type="EMBL" id="JAGIOL010000001">
    <property type="protein sequence ID" value="MBP2435782.1"/>
    <property type="molecule type" value="Genomic_DNA"/>
</dbReference>
<keyword evidence="2" id="KW-0479">Metal-binding</keyword>
<dbReference type="PIRSF" id="PIRSF004846">
    <property type="entry name" value="ModA"/>
    <property type="match status" value="1"/>
</dbReference>
<dbReference type="RefSeq" id="WP_165131945.1">
    <property type="nucleotide sequence ID" value="NZ_CP049253.1"/>
</dbReference>
<feature type="signal peptide" evidence="4">
    <location>
        <begin position="1"/>
        <end position="23"/>
    </location>
</feature>
<reference evidence="5 6" key="1">
    <citation type="submission" date="2021-03" db="EMBL/GenBank/DDBJ databases">
        <title>Sequencing the genomes of 1000 actinobacteria strains.</title>
        <authorList>
            <person name="Klenk H.-P."/>
        </authorList>
    </citation>
    <scope>NUCLEOTIDE SEQUENCE [LARGE SCALE GENOMIC DNA]</scope>
    <source>
        <strain evidence="5 6">DSM 24221</strain>
    </source>
</reference>
<dbReference type="InterPro" id="IPR005950">
    <property type="entry name" value="ModA"/>
</dbReference>